<accession>A0A2P2BTN0</accession>
<reference evidence="1 2" key="1">
    <citation type="submission" date="2014-09" db="EMBL/GenBank/DDBJ databases">
        <authorList>
            <person name="Hornung B.V."/>
        </authorList>
    </citation>
    <scope>NUCLEOTIDE SEQUENCE [LARGE SCALE GENOMIC DNA]</scope>
    <source>
        <strain evidence="1 2">FRIFI</strain>
    </source>
</reference>
<protein>
    <submittedName>
        <fullName evidence="1">Uncharacterized protein</fullName>
    </submittedName>
</protein>
<evidence type="ECO:0000313" key="2">
    <source>
        <dbReference type="Proteomes" id="UP000245695"/>
    </source>
</evidence>
<dbReference type="AlphaFoldDB" id="A0A2P2BTN0"/>
<dbReference type="KEGG" id="rhom:FRIFI_0790"/>
<gene>
    <name evidence="1" type="ORF">FRIFI_0790</name>
</gene>
<proteinExistence type="predicted"/>
<evidence type="ECO:0000313" key="1">
    <source>
        <dbReference type="EMBL" id="CEI72334.1"/>
    </source>
</evidence>
<dbReference type="EMBL" id="LN650648">
    <property type="protein sequence ID" value="CEI72334.1"/>
    <property type="molecule type" value="Genomic_DNA"/>
</dbReference>
<sequence length="126" mass="14621">MYIIISIDINTISVGIPVNIQTLSGSKNKAYMECVYYQYKERSSLYINNFRAIKSKKGYGRKILINLKDIIRDINKVLKENNLKEVKIIEGLLVADENIISEKDLRNLYKKYGFIIDNQNNISINL</sequence>
<name>A0A2P2BTN0_9FIRM</name>
<organism evidence="1 2">
    <name type="scientific">Romboutsia hominis</name>
    <dbReference type="NCBI Taxonomy" id="1507512"/>
    <lineage>
        <taxon>Bacteria</taxon>
        <taxon>Bacillati</taxon>
        <taxon>Bacillota</taxon>
        <taxon>Clostridia</taxon>
        <taxon>Peptostreptococcales</taxon>
        <taxon>Peptostreptococcaceae</taxon>
        <taxon>Romboutsia</taxon>
    </lineage>
</organism>
<dbReference type="Proteomes" id="UP000245695">
    <property type="component" value="Chromosome 1"/>
</dbReference>
<keyword evidence="2" id="KW-1185">Reference proteome</keyword>
<dbReference type="RefSeq" id="WP_166505046.1">
    <property type="nucleotide sequence ID" value="NZ_LN650648.1"/>
</dbReference>